<dbReference type="PROSITE" id="PS00627">
    <property type="entry name" value="GHMP_KINASES_ATP"/>
    <property type="match status" value="1"/>
</dbReference>
<dbReference type="PANTHER" id="PTHR20861:SF1">
    <property type="entry name" value="HOMOSERINE KINASE"/>
    <property type="match status" value="1"/>
</dbReference>
<comment type="pathway">
    <text evidence="1 12">Amino-acid biosynthesis; L-threonine biosynthesis; L-threonine from L-aspartate: step 4/5.</text>
</comment>
<dbReference type="EMBL" id="FQUH01000003">
    <property type="protein sequence ID" value="SHE84696.1"/>
    <property type="molecule type" value="Genomic_DNA"/>
</dbReference>
<dbReference type="HAMAP" id="MF_00384">
    <property type="entry name" value="Homoser_kinase"/>
    <property type="match status" value="1"/>
</dbReference>
<feature type="domain" description="GHMP kinase C-terminal" evidence="14">
    <location>
        <begin position="222"/>
        <end position="298"/>
    </location>
</feature>
<dbReference type="PRINTS" id="PR00958">
    <property type="entry name" value="HOMSERKINASE"/>
</dbReference>
<dbReference type="GO" id="GO:0005524">
    <property type="term" value="F:ATP binding"/>
    <property type="evidence" value="ECO:0007669"/>
    <property type="project" value="UniProtKB-UniRule"/>
</dbReference>
<evidence type="ECO:0000256" key="3">
    <source>
        <dbReference type="ARBA" id="ARBA00012078"/>
    </source>
</evidence>
<evidence type="ECO:0000313" key="16">
    <source>
        <dbReference type="Proteomes" id="UP000184159"/>
    </source>
</evidence>
<dbReference type="GO" id="GO:0004413">
    <property type="term" value="F:homoserine kinase activity"/>
    <property type="evidence" value="ECO:0007669"/>
    <property type="project" value="UniProtKB-UniRule"/>
</dbReference>
<evidence type="ECO:0000256" key="12">
    <source>
        <dbReference type="HAMAP-Rule" id="MF_00384"/>
    </source>
</evidence>
<organism evidence="15 16">
    <name type="scientific">Vibrio gazogenes DSM 21264 = NBRC 103151</name>
    <dbReference type="NCBI Taxonomy" id="1123492"/>
    <lineage>
        <taxon>Bacteria</taxon>
        <taxon>Pseudomonadati</taxon>
        <taxon>Pseudomonadota</taxon>
        <taxon>Gammaproteobacteria</taxon>
        <taxon>Vibrionales</taxon>
        <taxon>Vibrionaceae</taxon>
        <taxon>Vibrio</taxon>
    </lineage>
</organism>
<dbReference type="InterPro" id="IPR014721">
    <property type="entry name" value="Ribsml_uS5_D2-typ_fold_subgr"/>
</dbReference>
<evidence type="ECO:0000256" key="4">
    <source>
        <dbReference type="ARBA" id="ARBA00017858"/>
    </source>
</evidence>
<keyword evidence="5 12" id="KW-0028">Amino-acid biosynthesis</keyword>
<dbReference type="Gene3D" id="3.30.230.10">
    <property type="match status" value="1"/>
</dbReference>
<keyword evidence="12" id="KW-0963">Cytoplasm</keyword>
<reference evidence="16" key="1">
    <citation type="submission" date="2016-11" db="EMBL/GenBank/DDBJ databases">
        <authorList>
            <person name="Varghese N."/>
            <person name="Submissions S."/>
        </authorList>
    </citation>
    <scope>NUCLEOTIDE SEQUENCE [LARGE SCALE GENOMIC DNA]</scope>
    <source>
        <strain evidence="16">DSM 21264</strain>
    </source>
</reference>
<dbReference type="AlphaFoldDB" id="A0A1M4WTX3"/>
<keyword evidence="6 12" id="KW-0808">Transferase</keyword>
<dbReference type="PANTHER" id="PTHR20861">
    <property type="entry name" value="HOMOSERINE/4-DIPHOSPHOCYTIDYL-2-C-METHYL-D-ERYTHRITOL KINASE"/>
    <property type="match status" value="1"/>
</dbReference>
<name>A0A1M4WTX3_VIBGA</name>
<dbReference type="InterPro" id="IPR000870">
    <property type="entry name" value="Homoserine_kinase"/>
</dbReference>
<evidence type="ECO:0000256" key="1">
    <source>
        <dbReference type="ARBA" id="ARBA00005015"/>
    </source>
</evidence>
<dbReference type="RefSeq" id="WP_072956069.1">
    <property type="nucleotide sequence ID" value="NZ_FQUH01000003.1"/>
</dbReference>
<sequence>MSTQQESVVIYAPASIGNVSVGFDVLGAAVSPIDGTLLGDRVEVKSGESAFSLNAVGRFVDKLPANPQDNIVYDCWVVFGRELKKKAVDLKPLEMTLEKNMPIGSGLGSSACSIVAALDALNQFHGNPLNKMELLALMGEMEGQISGGVHYDNVAPCYLGGVQLMIEELGIISQEVPCFDDWFWVMAYPGIKVSTAEARAILPAQYRRQDIIAHGRYLSGFIHACHSNQPELAAKMIKDVIAEPYREKLLPGFAAARQYAISAGALATGISGSGPTLFSVCRECDVAERVAQWLEQNYVQNENGFVHICRLNKQGSKQTGSKL</sequence>
<dbReference type="InterPro" id="IPR036554">
    <property type="entry name" value="GHMP_kinase_C_sf"/>
</dbReference>
<comment type="function">
    <text evidence="12">Catalyzes the ATP-dependent phosphorylation of L-homoserine to L-homoserine phosphate.</text>
</comment>
<evidence type="ECO:0000256" key="5">
    <source>
        <dbReference type="ARBA" id="ARBA00022605"/>
    </source>
</evidence>
<dbReference type="InterPro" id="IPR006203">
    <property type="entry name" value="GHMP_knse_ATP-bd_CS"/>
</dbReference>
<evidence type="ECO:0000259" key="13">
    <source>
        <dbReference type="Pfam" id="PF00288"/>
    </source>
</evidence>
<keyword evidence="8 12" id="KW-0547">Nucleotide-binding</keyword>
<dbReference type="EC" id="2.7.1.39" evidence="3 12"/>
<evidence type="ECO:0000256" key="2">
    <source>
        <dbReference type="ARBA" id="ARBA00007370"/>
    </source>
</evidence>
<keyword evidence="9 12" id="KW-0418">Kinase</keyword>
<dbReference type="InterPro" id="IPR020568">
    <property type="entry name" value="Ribosomal_Su5_D2-typ_SF"/>
</dbReference>
<comment type="catalytic activity">
    <reaction evidence="11 12">
        <text>L-homoserine + ATP = O-phospho-L-homoserine + ADP + H(+)</text>
        <dbReference type="Rhea" id="RHEA:13985"/>
        <dbReference type="ChEBI" id="CHEBI:15378"/>
        <dbReference type="ChEBI" id="CHEBI:30616"/>
        <dbReference type="ChEBI" id="CHEBI:57476"/>
        <dbReference type="ChEBI" id="CHEBI:57590"/>
        <dbReference type="ChEBI" id="CHEBI:456216"/>
        <dbReference type="EC" id="2.7.1.39"/>
    </reaction>
</comment>
<accession>A0A1M4WTX3</accession>
<dbReference type="InterPro" id="IPR013750">
    <property type="entry name" value="GHMP_kinase_C_dom"/>
</dbReference>
<dbReference type="Gene3D" id="3.30.70.890">
    <property type="entry name" value="GHMP kinase, C-terminal domain"/>
    <property type="match status" value="1"/>
</dbReference>
<comment type="subcellular location">
    <subcellularLocation>
        <location evidence="12">Cytoplasm</location>
    </subcellularLocation>
</comment>
<evidence type="ECO:0000259" key="14">
    <source>
        <dbReference type="Pfam" id="PF08544"/>
    </source>
</evidence>
<proteinExistence type="inferred from homology"/>
<dbReference type="SUPFAM" id="SSF55060">
    <property type="entry name" value="GHMP Kinase, C-terminal domain"/>
    <property type="match status" value="1"/>
</dbReference>
<dbReference type="SUPFAM" id="SSF54211">
    <property type="entry name" value="Ribosomal protein S5 domain 2-like"/>
    <property type="match status" value="1"/>
</dbReference>
<evidence type="ECO:0000256" key="7">
    <source>
        <dbReference type="ARBA" id="ARBA00022697"/>
    </source>
</evidence>
<evidence type="ECO:0000313" key="15">
    <source>
        <dbReference type="EMBL" id="SHE84696.1"/>
    </source>
</evidence>
<evidence type="ECO:0000256" key="6">
    <source>
        <dbReference type="ARBA" id="ARBA00022679"/>
    </source>
</evidence>
<dbReference type="NCBIfam" id="TIGR00191">
    <property type="entry name" value="thrB"/>
    <property type="match status" value="1"/>
</dbReference>
<keyword evidence="7 12" id="KW-0791">Threonine biosynthesis</keyword>
<evidence type="ECO:0000256" key="9">
    <source>
        <dbReference type="ARBA" id="ARBA00022777"/>
    </source>
</evidence>
<dbReference type="NCBIfam" id="NF002288">
    <property type="entry name" value="PRK01212.1-4"/>
    <property type="match status" value="1"/>
</dbReference>
<dbReference type="GO" id="GO:0009088">
    <property type="term" value="P:threonine biosynthetic process"/>
    <property type="evidence" value="ECO:0007669"/>
    <property type="project" value="UniProtKB-UniRule"/>
</dbReference>
<protein>
    <recommendedName>
        <fullName evidence="4 12">Homoserine kinase</fullName>
        <shortName evidence="12">HK</shortName>
        <shortName evidence="12">HSK</shortName>
        <ecNumber evidence="3 12">2.7.1.39</ecNumber>
    </recommendedName>
</protein>
<dbReference type="UniPathway" id="UPA00050">
    <property type="reaction ID" value="UER00064"/>
</dbReference>
<keyword evidence="10 12" id="KW-0067">ATP-binding</keyword>
<dbReference type="GO" id="GO:0005737">
    <property type="term" value="C:cytoplasm"/>
    <property type="evidence" value="ECO:0007669"/>
    <property type="project" value="UniProtKB-SubCell"/>
</dbReference>
<dbReference type="InterPro" id="IPR006204">
    <property type="entry name" value="GHMP_kinase_N_dom"/>
</dbReference>
<dbReference type="Pfam" id="PF00288">
    <property type="entry name" value="GHMP_kinases_N"/>
    <property type="match status" value="1"/>
</dbReference>
<dbReference type="Proteomes" id="UP000184159">
    <property type="component" value="Unassembled WGS sequence"/>
</dbReference>
<keyword evidence="16" id="KW-1185">Reference proteome</keyword>
<dbReference type="Pfam" id="PF08544">
    <property type="entry name" value="GHMP_kinases_C"/>
    <property type="match status" value="1"/>
</dbReference>
<feature type="domain" description="GHMP kinase N-terminal" evidence="13">
    <location>
        <begin position="70"/>
        <end position="161"/>
    </location>
</feature>
<gene>
    <name evidence="12" type="primary">thrB</name>
    <name evidence="15" type="ORF">SAMN02745781_00903</name>
</gene>
<evidence type="ECO:0000256" key="11">
    <source>
        <dbReference type="ARBA" id="ARBA00049375"/>
    </source>
</evidence>
<feature type="binding site" evidence="12">
    <location>
        <begin position="102"/>
        <end position="112"/>
    </location>
    <ligand>
        <name>ATP</name>
        <dbReference type="ChEBI" id="CHEBI:30616"/>
    </ligand>
</feature>
<dbReference type="PIRSF" id="PIRSF000676">
    <property type="entry name" value="Homoser_kin"/>
    <property type="match status" value="1"/>
</dbReference>
<comment type="similarity">
    <text evidence="2 12">Belongs to the GHMP kinase family. Homoserine kinase subfamily.</text>
</comment>
<evidence type="ECO:0000256" key="8">
    <source>
        <dbReference type="ARBA" id="ARBA00022741"/>
    </source>
</evidence>
<evidence type="ECO:0000256" key="10">
    <source>
        <dbReference type="ARBA" id="ARBA00022840"/>
    </source>
</evidence>